<gene>
    <name evidence="2" type="ORF">SAMN05444145_1102</name>
</gene>
<dbReference type="InterPro" id="IPR041662">
    <property type="entry name" value="SusD-like_2"/>
</dbReference>
<dbReference type="SUPFAM" id="SSF48452">
    <property type="entry name" value="TPR-like"/>
    <property type="match status" value="1"/>
</dbReference>
<reference evidence="2 3" key="1">
    <citation type="submission" date="2016-10" db="EMBL/GenBank/DDBJ databases">
        <authorList>
            <person name="de Groot N.N."/>
        </authorList>
    </citation>
    <scope>NUCLEOTIDE SEQUENCE [LARGE SCALE GENOMIC DNA]</scope>
    <source>
        <strain evidence="2 3">DSM 25383</strain>
    </source>
</reference>
<dbReference type="OrthoDB" id="1387301at2"/>
<accession>A0A1H4FD97</accession>
<dbReference type="Pfam" id="PF12771">
    <property type="entry name" value="SusD-like_2"/>
    <property type="match status" value="1"/>
</dbReference>
<keyword evidence="1" id="KW-0732">Signal</keyword>
<protein>
    <submittedName>
        <fullName evidence="2">Starch-binding associating with outer membrane</fullName>
    </submittedName>
</protein>
<keyword evidence="3" id="KW-1185">Reference proteome</keyword>
<proteinExistence type="predicted"/>
<evidence type="ECO:0000313" key="2">
    <source>
        <dbReference type="EMBL" id="SEA95161.1"/>
    </source>
</evidence>
<dbReference type="Proteomes" id="UP000183253">
    <property type="component" value="Unassembled WGS sequence"/>
</dbReference>
<feature type="signal peptide" evidence="1">
    <location>
        <begin position="1"/>
        <end position="24"/>
    </location>
</feature>
<sequence>MKKIRTKILLAFAASGLLLLPSCGDWLDINTNELASTKVEPGYLFNYAAVNYSGTRMGGDQYMSIAWPAQVISDGDYWYGGDDFYTISTYSTGNTWVSTYASVGNNLMKAIDFAKEAGDTNAEAQCKILFAISVWGSTMIFGDIPYSEAWRIEEIKTPKFDPQKDILYALVDLVDEALGLIDTSKESSITSYDIYYKGDMEKWLKLGKSLKLRLLLYLANHEDVGAQIAALVTEDKMLASNADTFAFPYFDTAGNYNPNYALYEVYPNLTPIWNAANPTVIDPMLAVDDPRIPFYFDPAETDENLYAGIPAGADYFDGSGNWLDEDGNLKISLLNLDFYCQPDTPDVLFSYAELEQYIAEVYVRGLGVSKNKATANTHYRAAIKASCINAGVAEADAETFVTGLKSLADMSDDEALEAIANQQRIDMMIRPLEAWSEQRRTGYPVLSVPSRLASMYPGVINRWPYAERETLVNGNAPQVDGVWTKMWFQK</sequence>
<dbReference type="Gene3D" id="1.25.40.390">
    <property type="match status" value="1"/>
</dbReference>
<dbReference type="STRING" id="1033731.SAMN05444145_1102"/>
<feature type="chain" id="PRO_5010183596" evidence="1">
    <location>
        <begin position="25"/>
        <end position="490"/>
    </location>
</feature>
<dbReference type="AlphaFoldDB" id="A0A1H4FD97"/>
<evidence type="ECO:0000256" key="1">
    <source>
        <dbReference type="SAM" id="SignalP"/>
    </source>
</evidence>
<organism evidence="2 3">
    <name type="scientific">Alistipes timonensis JC136</name>
    <dbReference type="NCBI Taxonomy" id="1033731"/>
    <lineage>
        <taxon>Bacteria</taxon>
        <taxon>Pseudomonadati</taxon>
        <taxon>Bacteroidota</taxon>
        <taxon>Bacteroidia</taxon>
        <taxon>Bacteroidales</taxon>
        <taxon>Rikenellaceae</taxon>
        <taxon>Alistipes</taxon>
    </lineage>
</organism>
<dbReference type="EMBL" id="FNRI01000010">
    <property type="protein sequence ID" value="SEA95161.1"/>
    <property type="molecule type" value="Genomic_DNA"/>
</dbReference>
<dbReference type="InterPro" id="IPR011990">
    <property type="entry name" value="TPR-like_helical_dom_sf"/>
</dbReference>
<name>A0A1H4FD97_9BACT</name>
<evidence type="ECO:0000313" key="3">
    <source>
        <dbReference type="Proteomes" id="UP000183253"/>
    </source>
</evidence>
<dbReference type="RefSeq" id="WP_010265951.1">
    <property type="nucleotide sequence ID" value="NZ_CAEG01000017.1"/>
</dbReference>